<dbReference type="AlphaFoldDB" id="A0AAF0Q0I2"/>
<evidence type="ECO:0000313" key="2">
    <source>
        <dbReference type="Proteomes" id="UP001234989"/>
    </source>
</evidence>
<proteinExistence type="predicted"/>
<keyword evidence="2" id="KW-1185">Reference proteome</keyword>
<organism evidence="1 2">
    <name type="scientific">Solanum verrucosum</name>
    <dbReference type="NCBI Taxonomy" id="315347"/>
    <lineage>
        <taxon>Eukaryota</taxon>
        <taxon>Viridiplantae</taxon>
        <taxon>Streptophyta</taxon>
        <taxon>Embryophyta</taxon>
        <taxon>Tracheophyta</taxon>
        <taxon>Spermatophyta</taxon>
        <taxon>Magnoliopsida</taxon>
        <taxon>eudicotyledons</taxon>
        <taxon>Gunneridae</taxon>
        <taxon>Pentapetalae</taxon>
        <taxon>asterids</taxon>
        <taxon>lamiids</taxon>
        <taxon>Solanales</taxon>
        <taxon>Solanaceae</taxon>
        <taxon>Solanoideae</taxon>
        <taxon>Solaneae</taxon>
        <taxon>Solanum</taxon>
    </lineage>
</organism>
<evidence type="ECO:0000313" key="1">
    <source>
        <dbReference type="EMBL" id="WMV11891.1"/>
    </source>
</evidence>
<dbReference type="EMBL" id="CP133612">
    <property type="protein sequence ID" value="WMV11891.1"/>
    <property type="molecule type" value="Genomic_DNA"/>
</dbReference>
<name>A0AAF0Q0I2_SOLVR</name>
<dbReference type="Proteomes" id="UP001234989">
    <property type="component" value="Chromosome 1"/>
</dbReference>
<gene>
    <name evidence="1" type="ORF">MTR67_005276</name>
</gene>
<reference evidence="1" key="1">
    <citation type="submission" date="2023-08" db="EMBL/GenBank/DDBJ databases">
        <title>A de novo genome assembly of Solanum verrucosum Schlechtendal, a Mexican diploid species geographically isolated from the other diploid A-genome species in potato relatives.</title>
        <authorList>
            <person name="Hosaka K."/>
        </authorList>
    </citation>
    <scope>NUCLEOTIDE SEQUENCE</scope>
    <source>
        <tissue evidence="1">Young leaves</tissue>
    </source>
</reference>
<accession>A0AAF0Q0I2</accession>
<protein>
    <submittedName>
        <fullName evidence="1">Uncharacterized protein</fullName>
    </submittedName>
</protein>
<sequence length="49" mass="5982">MKFLASLLYFRQLIAWFCRRCYLLLPSIKKEKRKIGELDTVRVKSAYER</sequence>